<evidence type="ECO:0000313" key="3">
    <source>
        <dbReference type="EMBL" id="TFU34425.1"/>
    </source>
</evidence>
<dbReference type="GO" id="GO:0005829">
    <property type="term" value="C:cytosol"/>
    <property type="evidence" value="ECO:0007669"/>
    <property type="project" value="TreeGrafter"/>
</dbReference>
<dbReference type="GO" id="GO:0016887">
    <property type="term" value="F:ATP hydrolysis activity"/>
    <property type="evidence" value="ECO:0007669"/>
    <property type="project" value="TreeGrafter"/>
</dbReference>
<dbReference type="SUPFAM" id="SSF52540">
    <property type="entry name" value="P-loop containing nucleoside triphosphate hydrolases"/>
    <property type="match status" value="1"/>
</dbReference>
<evidence type="ECO:0000313" key="4">
    <source>
        <dbReference type="Proteomes" id="UP000298358"/>
    </source>
</evidence>
<reference evidence="3 4" key="1">
    <citation type="submission" date="2019-03" db="EMBL/GenBank/DDBJ databases">
        <title>Diversity of the mouse oral microbiome.</title>
        <authorList>
            <person name="Joseph S."/>
            <person name="Aduse-Opoku J."/>
            <person name="Curtis M."/>
            <person name="Wade W."/>
            <person name="Hashim A."/>
        </authorList>
    </citation>
    <scope>NUCLEOTIDE SEQUENCE [LARGE SCALE GENOMIC DNA]</scope>
    <source>
        <strain evidence="3 4">P1012</strain>
    </source>
</reference>
<evidence type="ECO:0000256" key="1">
    <source>
        <dbReference type="ARBA" id="ARBA00022741"/>
    </source>
</evidence>
<keyword evidence="2" id="KW-0067">ATP-binding</keyword>
<organism evidence="3 4">
    <name type="scientific">Microbacterium paludicola</name>
    <dbReference type="NCBI Taxonomy" id="300019"/>
    <lineage>
        <taxon>Bacteria</taxon>
        <taxon>Bacillati</taxon>
        <taxon>Actinomycetota</taxon>
        <taxon>Actinomycetes</taxon>
        <taxon>Micrococcales</taxon>
        <taxon>Microbacteriaceae</taxon>
        <taxon>Microbacterium</taxon>
    </lineage>
</organism>
<dbReference type="PANTHER" id="PTHR43384">
    <property type="entry name" value="SEPTUM SITE-DETERMINING PROTEIN MIND HOMOLOG, CHLOROPLASTIC-RELATED"/>
    <property type="match status" value="1"/>
</dbReference>
<dbReference type="GO" id="GO:0005524">
    <property type="term" value="F:ATP binding"/>
    <property type="evidence" value="ECO:0007669"/>
    <property type="project" value="UniProtKB-KW"/>
</dbReference>
<accession>A0A4Y9G0D1</accession>
<dbReference type="OrthoDB" id="3217709at2"/>
<dbReference type="InterPro" id="IPR050625">
    <property type="entry name" value="ParA/MinD_ATPase"/>
</dbReference>
<dbReference type="Gene3D" id="3.40.50.300">
    <property type="entry name" value="P-loop containing nucleotide triphosphate hydrolases"/>
    <property type="match status" value="1"/>
</dbReference>
<protein>
    <recommendedName>
        <fullName evidence="5">CobQ/CobB/MinD/ParA nucleotide binding domain-containing protein</fullName>
    </recommendedName>
</protein>
<dbReference type="Proteomes" id="UP000298358">
    <property type="component" value="Unassembled WGS sequence"/>
</dbReference>
<keyword evidence="4" id="KW-1185">Reference proteome</keyword>
<evidence type="ECO:0008006" key="5">
    <source>
        <dbReference type="Google" id="ProtNLM"/>
    </source>
</evidence>
<dbReference type="AlphaFoldDB" id="A0A4Y9G0D1"/>
<proteinExistence type="predicted"/>
<sequence length="426" mass="44253">MIAIVAAAAADAERIAEDLRDEGVTVLETVDPAILSEGDPGGATSLREADTLILAGAGILTAALVAECDRLGVRILLLVDREADVRAARAFGLAEPLPPDAPAWRIVAAARGAGIEVAPEVPAQGRVLVVWGPEGAPGRTTLAIELALEHARLGAHVALLDADSHAPSIAIAVGLADESPGLAAACRQAEFGLLDAGELLRVSVPLADADGRVDVLTGINRVSRWPELSGPRMTAALAVIREWADVVIVDVSASLEADEEIVSDLDGPRRNAATLAALAAADQIVAVAAADPVGLARLVRGYAELRRIVGATPVRVVVNRLRSGPLGLDPRGQVRRALERFSGVTDVSFVPDDRRAADAALLAARPVGEVSPRSALAQAVRRLAAELQPRHTRRSGQEVATRARGGIRRRIGVTGVTRPGAEIVDP</sequence>
<dbReference type="RefSeq" id="WP_135112591.1">
    <property type="nucleotide sequence ID" value="NZ_JADGLL010000002.1"/>
</dbReference>
<dbReference type="EMBL" id="SPQB01000002">
    <property type="protein sequence ID" value="TFU34425.1"/>
    <property type="molecule type" value="Genomic_DNA"/>
</dbReference>
<comment type="caution">
    <text evidence="3">The sequence shown here is derived from an EMBL/GenBank/DDBJ whole genome shotgun (WGS) entry which is preliminary data.</text>
</comment>
<keyword evidence="1" id="KW-0547">Nucleotide-binding</keyword>
<dbReference type="GO" id="GO:0009898">
    <property type="term" value="C:cytoplasmic side of plasma membrane"/>
    <property type="evidence" value="ECO:0007669"/>
    <property type="project" value="TreeGrafter"/>
</dbReference>
<dbReference type="GO" id="GO:0051782">
    <property type="term" value="P:negative regulation of cell division"/>
    <property type="evidence" value="ECO:0007669"/>
    <property type="project" value="TreeGrafter"/>
</dbReference>
<gene>
    <name evidence="3" type="ORF">E4U02_01910</name>
</gene>
<dbReference type="InterPro" id="IPR027417">
    <property type="entry name" value="P-loop_NTPase"/>
</dbReference>
<evidence type="ECO:0000256" key="2">
    <source>
        <dbReference type="ARBA" id="ARBA00022840"/>
    </source>
</evidence>
<dbReference type="PANTHER" id="PTHR43384:SF6">
    <property type="entry name" value="SEPTUM SITE-DETERMINING PROTEIN MIND HOMOLOG, CHLOROPLASTIC"/>
    <property type="match status" value="1"/>
</dbReference>
<name>A0A4Y9G0D1_9MICO</name>